<dbReference type="Gene3D" id="1.10.540.10">
    <property type="entry name" value="Acyl-CoA dehydrogenase/oxidase, N-terminal domain"/>
    <property type="match status" value="1"/>
</dbReference>
<dbReference type="SUPFAM" id="SSF56645">
    <property type="entry name" value="Acyl-CoA dehydrogenase NM domain-like"/>
    <property type="match status" value="1"/>
</dbReference>
<dbReference type="GO" id="GO:0003995">
    <property type="term" value="F:acyl-CoA dehydrogenase activity"/>
    <property type="evidence" value="ECO:0007669"/>
    <property type="project" value="TreeGrafter"/>
</dbReference>
<dbReference type="STRING" id="667676.SAMN05192539_102778"/>
<evidence type="ECO:0000256" key="4">
    <source>
        <dbReference type="ARBA" id="ARBA00022630"/>
    </source>
</evidence>
<comment type="cofactor">
    <cofactor evidence="1">
        <name>FAD</name>
        <dbReference type="ChEBI" id="CHEBI:57692"/>
    </cofactor>
</comment>
<dbReference type="EMBL" id="FNYE01000027">
    <property type="protein sequence ID" value="SEJ98096.1"/>
    <property type="molecule type" value="Genomic_DNA"/>
</dbReference>
<dbReference type="PANTHER" id="PTHR48083:SF20">
    <property type="entry name" value="LONG-CHAIN SPECIFIC ACYL-COA DEHYDROGENASE, MITOCHONDRIAL"/>
    <property type="match status" value="1"/>
</dbReference>
<dbReference type="InterPro" id="IPR037069">
    <property type="entry name" value="AcylCoA_DH/ox_N_sf"/>
</dbReference>
<dbReference type="InterPro" id="IPR006091">
    <property type="entry name" value="Acyl-CoA_Oxase/DH_mid-dom"/>
</dbReference>
<dbReference type="GO" id="GO:0050660">
    <property type="term" value="F:flavin adenine dinucleotide binding"/>
    <property type="evidence" value="ECO:0007669"/>
    <property type="project" value="InterPro"/>
</dbReference>
<evidence type="ECO:0000259" key="11">
    <source>
        <dbReference type="Pfam" id="PF02770"/>
    </source>
</evidence>
<evidence type="ECO:0000256" key="5">
    <source>
        <dbReference type="ARBA" id="ARBA00022827"/>
    </source>
</evidence>
<evidence type="ECO:0000256" key="1">
    <source>
        <dbReference type="ARBA" id="ARBA00001974"/>
    </source>
</evidence>
<evidence type="ECO:0000256" key="2">
    <source>
        <dbReference type="ARBA" id="ARBA00005102"/>
    </source>
</evidence>
<evidence type="ECO:0000313" key="14">
    <source>
        <dbReference type="Proteomes" id="UP000198866"/>
    </source>
</evidence>
<dbReference type="InterPro" id="IPR050741">
    <property type="entry name" value="Acyl-CoA_dehydrogenase"/>
</dbReference>
<dbReference type="PANTHER" id="PTHR48083">
    <property type="entry name" value="MEDIUM-CHAIN SPECIFIC ACYL-COA DEHYDROGENASE, MITOCHONDRIAL-RELATED"/>
    <property type="match status" value="1"/>
</dbReference>
<comment type="similarity">
    <text evidence="3">Belongs to the acyl-CoA dehydrogenase family.</text>
</comment>
<dbReference type="GO" id="GO:0033539">
    <property type="term" value="P:fatty acid beta-oxidation using acyl-CoA dehydrogenase"/>
    <property type="evidence" value="ECO:0007669"/>
    <property type="project" value="TreeGrafter"/>
</dbReference>
<sequence length="387" mass="43488">MESLFGNYRSPWMTEELDMLRTTARRFFEKEVTPHQEKWRKQHYIDKSVWLKAGELGLIGVSYPEEYGGHGGNYAHDVVIMEEQARACDTAWGYVPGVIGAPTTLILTGTPKQIDKWLPPIIRGEKLLAFAATEPDCGTDIKTLRTTARREGDEYVLNGSKMFITHGSRSDLAIVAARTNGPGAKGISLFMVEKDKVSGFKVNKILEKMGQHGLDTCEIFLDDVRVPAENLLGGVEGNGFGKMMDSFVKERLTIAVTAIASTERAIELTLDHVKQRKMFNQTLWDFQNTKFKLAESVSQVRIGRVFIDSLIQRLVEGVNPPSAEEAAMAKVWCSEVQWKVIDECVQLFGGYGYMAEYPICQFMMDARIQRLYGGSNEILKELIARKL</sequence>
<comment type="pathway">
    <text evidence="2">Siderophore biosynthesis; mycobactin biosynthesis.</text>
</comment>
<dbReference type="RefSeq" id="WP_245763407.1">
    <property type="nucleotide sequence ID" value="NZ_FNYE01000027.1"/>
</dbReference>
<evidence type="ECO:0000259" key="12">
    <source>
        <dbReference type="Pfam" id="PF02771"/>
    </source>
</evidence>
<reference evidence="14" key="1">
    <citation type="submission" date="2016-10" db="EMBL/GenBank/DDBJ databases">
        <authorList>
            <person name="Varghese N."/>
            <person name="Submissions S."/>
        </authorList>
    </citation>
    <scope>NUCLEOTIDE SEQUENCE [LARGE SCALE GENOMIC DNA]</scope>
    <source>
        <strain evidence="14">LMG 26031</strain>
    </source>
</reference>
<name>A0A1H7D8Q3_9BURK</name>
<protein>
    <recommendedName>
        <fullName evidence="8">Acyl-[acyl-carrier-protein] dehydrogenase MbtN</fullName>
    </recommendedName>
    <alternativeName>
        <fullName evidence="9">Mycobactin synthase protein N</fullName>
    </alternativeName>
</protein>
<feature type="domain" description="Acyl-CoA dehydrogenase/oxidase N-terminal" evidence="12">
    <location>
        <begin position="14"/>
        <end position="125"/>
    </location>
</feature>
<gene>
    <name evidence="13" type="ORF">SAMN05192539_102778</name>
</gene>
<dbReference type="SUPFAM" id="SSF47203">
    <property type="entry name" value="Acyl-CoA dehydrogenase C-terminal domain-like"/>
    <property type="match status" value="1"/>
</dbReference>
<dbReference type="Proteomes" id="UP000198866">
    <property type="component" value="Unassembled WGS sequence"/>
</dbReference>
<dbReference type="InterPro" id="IPR046373">
    <property type="entry name" value="Acyl-CoA_Oxase/DH_mid-dom_sf"/>
</dbReference>
<evidence type="ECO:0000256" key="8">
    <source>
        <dbReference type="ARBA" id="ARBA00040394"/>
    </source>
</evidence>
<dbReference type="InterPro" id="IPR013786">
    <property type="entry name" value="AcylCoA_DH/ox_N"/>
</dbReference>
<organism evidence="13 14">
    <name type="scientific">Paraburkholderia diazotrophica</name>
    <dbReference type="NCBI Taxonomy" id="667676"/>
    <lineage>
        <taxon>Bacteria</taxon>
        <taxon>Pseudomonadati</taxon>
        <taxon>Pseudomonadota</taxon>
        <taxon>Betaproteobacteria</taxon>
        <taxon>Burkholderiales</taxon>
        <taxon>Burkholderiaceae</taxon>
        <taxon>Paraburkholderia</taxon>
    </lineage>
</organism>
<dbReference type="Pfam" id="PF00441">
    <property type="entry name" value="Acyl-CoA_dh_1"/>
    <property type="match status" value="1"/>
</dbReference>
<dbReference type="Gene3D" id="1.20.140.10">
    <property type="entry name" value="Butyryl-CoA Dehydrogenase, subunit A, domain 3"/>
    <property type="match status" value="1"/>
</dbReference>
<feature type="domain" description="Acyl-CoA dehydrogenase/oxidase C-terminal" evidence="10">
    <location>
        <begin position="237"/>
        <end position="387"/>
    </location>
</feature>
<dbReference type="Gene3D" id="2.40.110.10">
    <property type="entry name" value="Butyryl-CoA Dehydrogenase, subunit A, domain 2"/>
    <property type="match status" value="1"/>
</dbReference>
<dbReference type="InterPro" id="IPR009100">
    <property type="entry name" value="AcylCoA_DH/oxidase_NM_dom_sf"/>
</dbReference>
<evidence type="ECO:0000259" key="10">
    <source>
        <dbReference type="Pfam" id="PF00441"/>
    </source>
</evidence>
<evidence type="ECO:0000256" key="9">
    <source>
        <dbReference type="ARBA" id="ARBA00042660"/>
    </source>
</evidence>
<dbReference type="InterPro" id="IPR036250">
    <property type="entry name" value="AcylCo_DH-like_C"/>
</dbReference>
<comment type="function">
    <text evidence="7">Catalyzes the dehydrogenation at the alpha-beta position of ACP-bound acyl chains. This results in the introduction of a double bond in the lipidic chain, which is further transferred to the epsilon-amino group of lysine residue in the mycobactin core by MbtK.</text>
</comment>
<evidence type="ECO:0000256" key="3">
    <source>
        <dbReference type="ARBA" id="ARBA00009347"/>
    </source>
</evidence>
<keyword evidence="14" id="KW-1185">Reference proteome</keyword>
<accession>A0A1H7D8Q3</accession>
<evidence type="ECO:0000313" key="13">
    <source>
        <dbReference type="EMBL" id="SEJ98096.1"/>
    </source>
</evidence>
<evidence type="ECO:0000256" key="6">
    <source>
        <dbReference type="ARBA" id="ARBA00023002"/>
    </source>
</evidence>
<dbReference type="Pfam" id="PF02771">
    <property type="entry name" value="Acyl-CoA_dh_N"/>
    <property type="match status" value="1"/>
</dbReference>
<dbReference type="FunFam" id="2.40.110.10:FF:000002">
    <property type="entry name" value="Acyl-CoA dehydrogenase fadE12"/>
    <property type="match status" value="1"/>
</dbReference>
<evidence type="ECO:0000256" key="7">
    <source>
        <dbReference type="ARBA" id="ARBA00037085"/>
    </source>
</evidence>
<dbReference type="AlphaFoldDB" id="A0A1H7D8Q3"/>
<dbReference type="FunFam" id="1.20.140.10:FF:000001">
    <property type="entry name" value="Acyl-CoA dehydrogenase"/>
    <property type="match status" value="1"/>
</dbReference>
<keyword evidence="6" id="KW-0560">Oxidoreductase</keyword>
<dbReference type="Pfam" id="PF02770">
    <property type="entry name" value="Acyl-CoA_dh_M"/>
    <property type="match status" value="1"/>
</dbReference>
<proteinExistence type="inferred from homology"/>
<keyword evidence="4" id="KW-0285">Flavoprotein</keyword>
<dbReference type="GO" id="GO:0005737">
    <property type="term" value="C:cytoplasm"/>
    <property type="evidence" value="ECO:0007669"/>
    <property type="project" value="TreeGrafter"/>
</dbReference>
<keyword evidence="5" id="KW-0274">FAD</keyword>
<feature type="domain" description="Acyl-CoA oxidase/dehydrogenase middle" evidence="11">
    <location>
        <begin position="129"/>
        <end position="224"/>
    </location>
</feature>
<dbReference type="InterPro" id="IPR009075">
    <property type="entry name" value="AcylCo_DH/oxidase_C"/>
</dbReference>